<proteinExistence type="predicted"/>
<dbReference type="InterPro" id="IPR012902">
    <property type="entry name" value="N_methyl_site"/>
</dbReference>
<accession>A0A517LY71</accession>
<organism evidence="2 3">
    <name type="scientific">Rosistilla ulvae</name>
    <dbReference type="NCBI Taxonomy" id="1930277"/>
    <lineage>
        <taxon>Bacteria</taxon>
        <taxon>Pseudomonadati</taxon>
        <taxon>Planctomycetota</taxon>
        <taxon>Planctomycetia</taxon>
        <taxon>Pirellulales</taxon>
        <taxon>Pirellulaceae</taxon>
        <taxon>Rosistilla</taxon>
    </lineage>
</organism>
<keyword evidence="3" id="KW-1185">Reference proteome</keyword>
<reference evidence="2 3" key="1">
    <citation type="submission" date="2019-02" db="EMBL/GenBank/DDBJ databases">
        <title>Deep-cultivation of Planctomycetes and their phenomic and genomic characterization uncovers novel biology.</title>
        <authorList>
            <person name="Wiegand S."/>
            <person name="Jogler M."/>
            <person name="Boedeker C."/>
            <person name="Pinto D."/>
            <person name="Vollmers J."/>
            <person name="Rivas-Marin E."/>
            <person name="Kohn T."/>
            <person name="Peeters S.H."/>
            <person name="Heuer A."/>
            <person name="Rast P."/>
            <person name="Oberbeckmann S."/>
            <person name="Bunk B."/>
            <person name="Jeske O."/>
            <person name="Meyerdierks A."/>
            <person name="Storesund J.E."/>
            <person name="Kallscheuer N."/>
            <person name="Luecker S."/>
            <person name="Lage O.M."/>
            <person name="Pohl T."/>
            <person name="Merkel B.J."/>
            <person name="Hornburger P."/>
            <person name="Mueller R.-W."/>
            <person name="Bruemmer F."/>
            <person name="Labrenz M."/>
            <person name="Spormann A.M."/>
            <person name="Op den Camp H."/>
            <person name="Overmann J."/>
            <person name="Amann R."/>
            <person name="Jetten M.S.M."/>
            <person name="Mascher T."/>
            <person name="Medema M.H."/>
            <person name="Devos D.P."/>
            <person name="Kaster A.-K."/>
            <person name="Ovreas L."/>
            <person name="Rohde M."/>
            <person name="Galperin M.Y."/>
            <person name="Jogler C."/>
        </authorList>
    </citation>
    <scope>NUCLEOTIDE SEQUENCE [LARGE SCALE GENOMIC DNA]</scope>
    <source>
        <strain evidence="2 3">EC9</strain>
    </source>
</reference>
<sequence length="409" mass="43894">MIRIQLKRTVQGFTLVELLVVIGILSLLTAVTLPTFRDVITDARASESIRNVRAFIETARTMATTTGRSHAVVFERDGINFAEERGSVTLLRIVSAAPDYTGDFEKSACFLYHETAAAAPLSGMTLAPNAAVFNPSECVSLSKSAMVANGPVRVGDVLVLSGRRLVITAISFCDNTDPPDVDFSDAAPNTWIKVYFDPRGATGTGNIDTPEFPLLSLSGTGTNVDTTPRQFRIERKTLRGGGKTLRLPRNSAIDLYYSGIGIASTQFSPATISAAQMNSSADVDYGPVSIVFNSTGAVERTYVGSLVPDSTPPNFTWSPNTLQPYSSIFILVGRTANVRPDQINTSASTLVDIGDDERSNILDVESGWVVINPFNGQVRTADVGSITGPFPYDFTTSMALAQRLAIESN</sequence>
<feature type="transmembrane region" description="Helical" evidence="1">
    <location>
        <begin position="12"/>
        <end position="36"/>
    </location>
</feature>
<dbReference type="PROSITE" id="PS00409">
    <property type="entry name" value="PROKAR_NTER_METHYL"/>
    <property type="match status" value="1"/>
</dbReference>
<keyword evidence="1" id="KW-0472">Membrane</keyword>
<dbReference type="Proteomes" id="UP000319557">
    <property type="component" value="Chromosome"/>
</dbReference>
<evidence type="ECO:0000256" key="1">
    <source>
        <dbReference type="SAM" id="Phobius"/>
    </source>
</evidence>
<keyword evidence="1" id="KW-1133">Transmembrane helix</keyword>
<dbReference type="Gene3D" id="3.30.700.10">
    <property type="entry name" value="Glycoprotein, Type 4 Pilin"/>
    <property type="match status" value="1"/>
</dbReference>
<dbReference type="AlphaFoldDB" id="A0A517LY71"/>
<dbReference type="OrthoDB" id="270125at2"/>
<dbReference type="Pfam" id="PF07963">
    <property type="entry name" value="N_methyl"/>
    <property type="match status" value="1"/>
</dbReference>
<gene>
    <name evidence="2" type="ORF">EC9_17530</name>
</gene>
<dbReference type="KEGG" id="ruv:EC9_17530"/>
<evidence type="ECO:0008006" key="4">
    <source>
        <dbReference type="Google" id="ProtNLM"/>
    </source>
</evidence>
<dbReference type="NCBIfam" id="TIGR02532">
    <property type="entry name" value="IV_pilin_GFxxxE"/>
    <property type="match status" value="1"/>
</dbReference>
<protein>
    <recommendedName>
        <fullName evidence="4">Major pilin subunit</fullName>
    </recommendedName>
</protein>
<keyword evidence="1" id="KW-0812">Transmembrane</keyword>
<evidence type="ECO:0000313" key="3">
    <source>
        <dbReference type="Proteomes" id="UP000319557"/>
    </source>
</evidence>
<dbReference type="RefSeq" id="WP_145344017.1">
    <property type="nucleotide sequence ID" value="NZ_CP036261.1"/>
</dbReference>
<dbReference type="SUPFAM" id="SSF54523">
    <property type="entry name" value="Pili subunits"/>
    <property type="match status" value="1"/>
</dbReference>
<dbReference type="EMBL" id="CP036261">
    <property type="protein sequence ID" value="QDS87574.1"/>
    <property type="molecule type" value="Genomic_DNA"/>
</dbReference>
<dbReference type="InterPro" id="IPR045584">
    <property type="entry name" value="Pilin-like"/>
</dbReference>
<evidence type="ECO:0000313" key="2">
    <source>
        <dbReference type="EMBL" id="QDS87574.1"/>
    </source>
</evidence>
<name>A0A517LY71_9BACT</name>